<dbReference type="EMBL" id="JBIMZQ010000033">
    <property type="protein sequence ID" value="KAL3662156.1"/>
    <property type="molecule type" value="Genomic_DNA"/>
</dbReference>
<gene>
    <name evidence="1" type="ORF">V7S43_012956</name>
</gene>
<keyword evidence="2" id="KW-1185">Reference proteome</keyword>
<dbReference type="AlphaFoldDB" id="A0ABD3F8Z3"/>
<sequence length="208" mass="24065">MGSADAADIFDWPPLLPAMTKPEPIKSTSLLFRLGEKLDRHLQTKDEDTQVLCKELIQFVNLVIQPILSNIKRTGLQPRMTLDDKRRLLRYKTKAQHVLDETLSAKDGVSLFKLVLVDDKAADYEIKYHVRYALDSVPYDEVIAITYAWHESEHKHDVKLDCVKIQLGEEWDVKAVLESLAELSKDNWLWMDQFSLIKKNCDHFDSVL</sequence>
<comment type="caution">
    <text evidence="1">The sequence shown here is derived from an EMBL/GenBank/DDBJ whole genome shotgun (WGS) entry which is preliminary data.</text>
</comment>
<protein>
    <submittedName>
        <fullName evidence="1">Uncharacterized protein</fullName>
    </submittedName>
</protein>
<dbReference type="Proteomes" id="UP001632037">
    <property type="component" value="Unassembled WGS sequence"/>
</dbReference>
<evidence type="ECO:0000313" key="2">
    <source>
        <dbReference type="Proteomes" id="UP001632037"/>
    </source>
</evidence>
<reference evidence="1 2" key="1">
    <citation type="submission" date="2024-09" db="EMBL/GenBank/DDBJ databases">
        <title>Genome sequencing and assembly of Phytophthora oleae, isolate VK10A, causative agent of rot of olive drupes.</title>
        <authorList>
            <person name="Conti Taguali S."/>
            <person name="Riolo M."/>
            <person name="La Spada F."/>
            <person name="Cacciola S.O."/>
            <person name="Dionisio G."/>
        </authorList>
    </citation>
    <scope>NUCLEOTIDE SEQUENCE [LARGE SCALE GENOMIC DNA]</scope>
    <source>
        <strain evidence="1 2">VK10A</strain>
    </source>
</reference>
<proteinExistence type="predicted"/>
<evidence type="ECO:0000313" key="1">
    <source>
        <dbReference type="EMBL" id="KAL3662156.1"/>
    </source>
</evidence>
<organism evidence="1 2">
    <name type="scientific">Phytophthora oleae</name>
    <dbReference type="NCBI Taxonomy" id="2107226"/>
    <lineage>
        <taxon>Eukaryota</taxon>
        <taxon>Sar</taxon>
        <taxon>Stramenopiles</taxon>
        <taxon>Oomycota</taxon>
        <taxon>Peronosporomycetes</taxon>
        <taxon>Peronosporales</taxon>
        <taxon>Peronosporaceae</taxon>
        <taxon>Phytophthora</taxon>
    </lineage>
</organism>
<name>A0ABD3F8Z3_9STRA</name>
<accession>A0ABD3F8Z3</accession>